<dbReference type="Pfam" id="PF03899">
    <property type="entry name" value="ATP-synt_I"/>
    <property type="match status" value="1"/>
</dbReference>
<feature type="transmembrane region" description="Helical" evidence="6">
    <location>
        <begin position="109"/>
        <end position="130"/>
    </location>
</feature>
<name>A0A916SU64_9ACTN</name>
<reference evidence="7" key="1">
    <citation type="journal article" date="2014" name="Int. J. Syst. Evol. Microbiol.">
        <title>Complete genome sequence of Corynebacterium casei LMG S-19264T (=DSM 44701T), isolated from a smear-ripened cheese.</title>
        <authorList>
            <consortium name="US DOE Joint Genome Institute (JGI-PGF)"/>
            <person name="Walter F."/>
            <person name="Albersmeier A."/>
            <person name="Kalinowski J."/>
            <person name="Ruckert C."/>
        </authorList>
    </citation>
    <scope>NUCLEOTIDE SEQUENCE</scope>
    <source>
        <strain evidence="7">CGMCC 1.12827</strain>
    </source>
</reference>
<evidence type="ECO:0000256" key="2">
    <source>
        <dbReference type="ARBA" id="ARBA00022475"/>
    </source>
</evidence>
<evidence type="ECO:0008006" key="9">
    <source>
        <dbReference type="Google" id="ProtNLM"/>
    </source>
</evidence>
<feature type="transmembrane region" description="Helical" evidence="6">
    <location>
        <begin position="47"/>
        <end position="69"/>
    </location>
</feature>
<keyword evidence="2" id="KW-1003">Cell membrane</keyword>
<evidence type="ECO:0000256" key="3">
    <source>
        <dbReference type="ARBA" id="ARBA00022692"/>
    </source>
</evidence>
<evidence type="ECO:0000256" key="5">
    <source>
        <dbReference type="ARBA" id="ARBA00023136"/>
    </source>
</evidence>
<feature type="transmembrane region" description="Helical" evidence="6">
    <location>
        <begin position="81"/>
        <end position="103"/>
    </location>
</feature>
<comment type="caution">
    <text evidence="7">The sequence shown here is derived from an EMBL/GenBank/DDBJ whole genome shotgun (WGS) entry which is preliminary data.</text>
</comment>
<dbReference type="InterPro" id="IPR005598">
    <property type="entry name" value="ATP_synth_I"/>
</dbReference>
<accession>A0A916SU64</accession>
<dbReference type="RefSeq" id="WP_188584562.1">
    <property type="nucleotide sequence ID" value="NZ_BMGC01000001.1"/>
</dbReference>
<organism evidence="7 8">
    <name type="scientific">Gordonia jinhuaensis</name>
    <dbReference type="NCBI Taxonomy" id="1517702"/>
    <lineage>
        <taxon>Bacteria</taxon>
        <taxon>Bacillati</taxon>
        <taxon>Actinomycetota</taxon>
        <taxon>Actinomycetes</taxon>
        <taxon>Mycobacteriales</taxon>
        <taxon>Gordoniaceae</taxon>
        <taxon>Gordonia</taxon>
    </lineage>
</organism>
<gene>
    <name evidence="7" type="ORF">GCM10011489_00270</name>
</gene>
<evidence type="ECO:0000313" key="7">
    <source>
        <dbReference type="EMBL" id="GGB16076.1"/>
    </source>
</evidence>
<dbReference type="EMBL" id="BMGC01000001">
    <property type="protein sequence ID" value="GGB16076.1"/>
    <property type="molecule type" value="Genomic_DNA"/>
</dbReference>
<keyword evidence="8" id="KW-1185">Reference proteome</keyword>
<proteinExistence type="predicted"/>
<evidence type="ECO:0000256" key="1">
    <source>
        <dbReference type="ARBA" id="ARBA00004651"/>
    </source>
</evidence>
<dbReference type="Proteomes" id="UP000621454">
    <property type="component" value="Unassembled WGS sequence"/>
</dbReference>
<keyword evidence="4 6" id="KW-1133">Transmembrane helix</keyword>
<keyword evidence="3 6" id="KW-0812">Transmembrane</keyword>
<evidence type="ECO:0000256" key="6">
    <source>
        <dbReference type="SAM" id="Phobius"/>
    </source>
</evidence>
<sequence>MTTSAPGSAPVYPHAPLSFRVPAVIAVLAVVIALVISGLVGHIAFGLWFALGAALIFGNAFLVRGTVSAITAEENPRKKPLVFNTAVRLGIITVFALVIAFFFRPEGLGVMFGLAVCQVILVLATVLPVMKGLRNQS</sequence>
<dbReference type="AlphaFoldDB" id="A0A916SU64"/>
<protein>
    <recommendedName>
        <fullName evidence="9">ATP synthase I chain</fullName>
    </recommendedName>
</protein>
<keyword evidence="5 6" id="KW-0472">Membrane</keyword>
<evidence type="ECO:0000256" key="4">
    <source>
        <dbReference type="ARBA" id="ARBA00022989"/>
    </source>
</evidence>
<dbReference type="GO" id="GO:0005886">
    <property type="term" value="C:plasma membrane"/>
    <property type="evidence" value="ECO:0007669"/>
    <property type="project" value="UniProtKB-SubCell"/>
</dbReference>
<reference evidence="7" key="2">
    <citation type="submission" date="2020-09" db="EMBL/GenBank/DDBJ databases">
        <authorList>
            <person name="Sun Q."/>
            <person name="Zhou Y."/>
        </authorList>
    </citation>
    <scope>NUCLEOTIDE SEQUENCE</scope>
    <source>
        <strain evidence="7">CGMCC 1.12827</strain>
    </source>
</reference>
<evidence type="ECO:0000313" key="8">
    <source>
        <dbReference type="Proteomes" id="UP000621454"/>
    </source>
</evidence>
<comment type="subcellular location">
    <subcellularLocation>
        <location evidence="1">Cell membrane</location>
        <topology evidence="1">Multi-pass membrane protein</topology>
    </subcellularLocation>
</comment>
<feature type="transmembrane region" description="Helical" evidence="6">
    <location>
        <begin position="21"/>
        <end position="41"/>
    </location>
</feature>